<comment type="subcellular location">
    <subcellularLocation>
        <location evidence="1">Cytoplasm</location>
    </subcellularLocation>
</comment>
<evidence type="ECO:0000313" key="7">
    <source>
        <dbReference type="EMBL" id="CAE0686234.1"/>
    </source>
</evidence>
<feature type="domain" description="DUF4470" evidence="5">
    <location>
        <begin position="34"/>
        <end position="129"/>
    </location>
</feature>
<evidence type="ECO:0000313" key="8">
    <source>
        <dbReference type="EMBL" id="CAH0370635.1"/>
    </source>
</evidence>
<dbReference type="Pfam" id="PF14737">
    <property type="entry name" value="DUF4470"/>
    <property type="match status" value="1"/>
</dbReference>
<dbReference type="AlphaFoldDB" id="A0A7S3ZKP4"/>
<feature type="domain" description="Dynein assembly factor 3 C-terminal" evidence="6">
    <location>
        <begin position="160"/>
        <end position="454"/>
    </location>
</feature>
<evidence type="ECO:0000313" key="9">
    <source>
        <dbReference type="Proteomes" id="UP000789595"/>
    </source>
</evidence>
<dbReference type="InterPro" id="IPR027974">
    <property type="entry name" value="DUF4470"/>
</dbReference>
<proteinExistence type="inferred from homology"/>
<dbReference type="Proteomes" id="UP000789595">
    <property type="component" value="Unassembled WGS sequence"/>
</dbReference>
<dbReference type="OrthoDB" id="538817at2759"/>
<evidence type="ECO:0000259" key="6">
    <source>
        <dbReference type="Pfam" id="PF14740"/>
    </source>
</evidence>
<dbReference type="GO" id="GO:0005737">
    <property type="term" value="C:cytoplasm"/>
    <property type="evidence" value="ECO:0007669"/>
    <property type="project" value="UniProtKB-SubCell"/>
</dbReference>
<keyword evidence="3" id="KW-0963">Cytoplasm</keyword>
<evidence type="ECO:0000256" key="2">
    <source>
        <dbReference type="ARBA" id="ARBA00010449"/>
    </source>
</evidence>
<protein>
    <recommendedName>
        <fullName evidence="10">Dynein assembly factor 3, axonemal</fullName>
    </recommendedName>
</protein>
<evidence type="ECO:0000259" key="5">
    <source>
        <dbReference type="Pfam" id="PF14737"/>
    </source>
</evidence>
<keyword evidence="9" id="KW-1185">Reference proteome</keyword>
<dbReference type="EMBL" id="CAKKNE010000003">
    <property type="protein sequence ID" value="CAH0370635.1"/>
    <property type="molecule type" value="Genomic_DNA"/>
</dbReference>
<sequence length="470" mass="52848">MATFGSKSQHMQTNTEKFVWGAASRTDALGSNQLWGWSPAKDLLDPVPETTGDISILLASPGDLRSVLRTISGRRSAERKMGPITLYVYERTPEQLARHLLLLRIAFDWELPLRQRCAAWLEVYGNALVQGRTEQYVGRLADELVDFVGGDDENPLADVVDLSSLKYKERDLLSAAFVSWKPTQPFDINDLWERRLRHQLGNRYDAKGGVFDWDYRYGLIAGKGDADLVHLKQYKRWRETGVAFEFGDCTYDAPNRTLGSYVEGLLKQGVNRGLRREVKGFWGDMSVGPYCGLGIDVRNRSENAGLFEIHDRGHATERRRHNATEIAMFNLLADLYATEKGEQYVLDRKNDVFSGLGSYLRKDRDALEQAENIVESLDGISIIPLCGNLEKELHKVPLLDVVDLSVMSVDKIKLLQGKLKPGARIYAETGQFLVPLKKEEKATFVDRVKELAAGFTPAKCEVAATLAFTN</sequence>
<reference evidence="7" key="1">
    <citation type="submission" date="2021-01" db="EMBL/GenBank/DDBJ databases">
        <authorList>
            <person name="Corre E."/>
            <person name="Pelletier E."/>
            <person name="Niang G."/>
            <person name="Scheremetjew M."/>
            <person name="Finn R."/>
            <person name="Kale V."/>
            <person name="Holt S."/>
            <person name="Cochrane G."/>
            <person name="Meng A."/>
            <person name="Brown T."/>
            <person name="Cohen L."/>
        </authorList>
    </citation>
    <scope>NUCLEOTIDE SEQUENCE</scope>
    <source>
        <strain evidence="7">CCMP1756</strain>
    </source>
</reference>
<dbReference type="PANTHER" id="PTHR22118">
    <property type="entry name" value="DYNEIN ASSEMBLY FACTOR 3, AXONEMAL"/>
    <property type="match status" value="1"/>
</dbReference>
<dbReference type="PANTHER" id="PTHR22118:SF14">
    <property type="entry name" value="DYNEIN AXONEMAL ASSEMBLY FACTOR 3"/>
    <property type="match status" value="1"/>
</dbReference>
<evidence type="ECO:0000256" key="4">
    <source>
        <dbReference type="ARBA" id="ARBA00022794"/>
    </source>
</evidence>
<name>A0A7S3ZKP4_9STRA</name>
<dbReference type="InterPro" id="IPR028235">
    <property type="entry name" value="DNAAF3_C"/>
</dbReference>
<comment type="similarity">
    <text evidence="2">Belongs to the DNAAF3 family.</text>
</comment>
<dbReference type="EMBL" id="HBIW01001946">
    <property type="protein sequence ID" value="CAE0686234.1"/>
    <property type="molecule type" value="Transcribed_RNA"/>
</dbReference>
<accession>A0A7S3ZKP4</accession>
<gene>
    <name evidence="7" type="ORF">PCAL00307_LOCUS1668</name>
    <name evidence="8" type="ORF">PECAL_3P05310</name>
</gene>
<dbReference type="GO" id="GO:0044458">
    <property type="term" value="P:motile cilium assembly"/>
    <property type="evidence" value="ECO:0007669"/>
    <property type="project" value="TreeGrafter"/>
</dbReference>
<keyword evidence="4" id="KW-0970">Cilium biogenesis/degradation</keyword>
<evidence type="ECO:0000256" key="1">
    <source>
        <dbReference type="ARBA" id="ARBA00004496"/>
    </source>
</evidence>
<dbReference type="GO" id="GO:0070286">
    <property type="term" value="P:axonemal dynein complex assembly"/>
    <property type="evidence" value="ECO:0007669"/>
    <property type="project" value="InterPro"/>
</dbReference>
<evidence type="ECO:0000256" key="3">
    <source>
        <dbReference type="ARBA" id="ARBA00022490"/>
    </source>
</evidence>
<evidence type="ECO:0008006" key="10">
    <source>
        <dbReference type="Google" id="ProtNLM"/>
    </source>
</evidence>
<organism evidence="7">
    <name type="scientific">Pelagomonas calceolata</name>
    <dbReference type="NCBI Taxonomy" id="35677"/>
    <lineage>
        <taxon>Eukaryota</taxon>
        <taxon>Sar</taxon>
        <taxon>Stramenopiles</taxon>
        <taxon>Ochrophyta</taxon>
        <taxon>Pelagophyceae</taxon>
        <taxon>Pelagomonadales</taxon>
        <taxon>Pelagomonadaceae</taxon>
        <taxon>Pelagomonas</taxon>
    </lineage>
</organism>
<reference evidence="8" key="2">
    <citation type="submission" date="2021-11" db="EMBL/GenBank/DDBJ databases">
        <authorList>
            <consortium name="Genoscope - CEA"/>
            <person name="William W."/>
        </authorList>
    </citation>
    <scope>NUCLEOTIDE SEQUENCE</scope>
</reference>
<dbReference type="InterPro" id="IPR039304">
    <property type="entry name" value="DNAAF3"/>
</dbReference>
<dbReference type="Pfam" id="PF14740">
    <property type="entry name" value="DUF4471"/>
    <property type="match status" value="1"/>
</dbReference>